<dbReference type="RefSeq" id="XP_041233562.1">
    <property type="nucleotide sequence ID" value="XM_041369411.1"/>
</dbReference>
<accession>A0AAD4EKR0</accession>
<reference evidence="1" key="1">
    <citation type="journal article" date="2020" name="New Phytol.">
        <title>Comparative genomics reveals dynamic genome evolution in host specialist ectomycorrhizal fungi.</title>
        <authorList>
            <person name="Lofgren L.A."/>
            <person name="Nguyen N.H."/>
            <person name="Vilgalys R."/>
            <person name="Ruytinx J."/>
            <person name="Liao H.L."/>
            <person name="Branco S."/>
            <person name="Kuo A."/>
            <person name="LaButti K."/>
            <person name="Lipzen A."/>
            <person name="Andreopoulos W."/>
            <person name="Pangilinan J."/>
            <person name="Riley R."/>
            <person name="Hundley H."/>
            <person name="Na H."/>
            <person name="Barry K."/>
            <person name="Grigoriev I.V."/>
            <person name="Stajich J.E."/>
            <person name="Kennedy P.G."/>
        </authorList>
    </citation>
    <scope>NUCLEOTIDE SEQUENCE</scope>
    <source>
        <strain evidence="1">FC203</strain>
    </source>
</reference>
<evidence type="ECO:0000313" key="1">
    <source>
        <dbReference type="EMBL" id="KAG1907987.1"/>
    </source>
</evidence>
<dbReference type="GeneID" id="64663709"/>
<protein>
    <submittedName>
        <fullName evidence="1">Uncharacterized protein</fullName>
    </submittedName>
</protein>
<dbReference type="AlphaFoldDB" id="A0AAD4EKR0"/>
<feature type="non-terminal residue" evidence="1">
    <location>
        <position position="1"/>
    </location>
</feature>
<sequence>IQGYRVAQVRVIFSIPEKHHTSLFPSHILIPKHLAYVEWFSPFTGTSERNHGMHKVSRSYENGEQLVSIISVKDIRRSVHLIPKFGRSAPRDWTSSNVLELCRDFFVSPFTDRHAYATIY</sequence>
<keyword evidence="2" id="KW-1185">Reference proteome</keyword>
<name>A0AAD4EKR0_9AGAM</name>
<dbReference type="Proteomes" id="UP001195769">
    <property type="component" value="Unassembled WGS sequence"/>
</dbReference>
<dbReference type="EMBL" id="JABBWK010000002">
    <property type="protein sequence ID" value="KAG1907987.1"/>
    <property type="molecule type" value="Genomic_DNA"/>
</dbReference>
<proteinExistence type="predicted"/>
<gene>
    <name evidence="1" type="ORF">F5891DRAFT_1220716</name>
</gene>
<organism evidence="1 2">
    <name type="scientific">Suillus fuscotomentosus</name>
    <dbReference type="NCBI Taxonomy" id="1912939"/>
    <lineage>
        <taxon>Eukaryota</taxon>
        <taxon>Fungi</taxon>
        <taxon>Dikarya</taxon>
        <taxon>Basidiomycota</taxon>
        <taxon>Agaricomycotina</taxon>
        <taxon>Agaricomycetes</taxon>
        <taxon>Agaricomycetidae</taxon>
        <taxon>Boletales</taxon>
        <taxon>Suillineae</taxon>
        <taxon>Suillaceae</taxon>
        <taxon>Suillus</taxon>
    </lineage>
</organism>
<comment type="caution">
    <text evidence="1">The sequence shown here is derived from an EMBL/GenBank/DDBJ whole genome shotgun (WGS) entry which is preliminary data.</text>
</comment>
<evidence type="ECO:0000313" key="2">
    <source>
        <dbReference type="Proteomes" id="UP001195769"/>
    </source>
</evidence>